<dbReference type="EMBL" id="PQVF01000008">
    <property type="protein sequence ID" value="POY36080.1"/>
    <property type="molecule type" value="Genomic_DNA"/>
</dbReference>
<gene>
    <name evidence="1" type="ORF">C3K47_12845</name>
</gene>
<dbReference type="AlphaFoldDB" id="A0A2S5A0G0"/>
<dbReference type="Proteomes" id="UP000236893">
    <property type="component" value="Unassembled WGS sequence"/>
</dbReference>
<proteinExistence type="predicted"/>
<sequence length="153" mass="17863">MFKLLRCAIRLSGRIYQFTLNRLTFFSLSLYKTRKMKDLAPQIFRKRLLIEGFFTTEVSENTLIDFFRFITQNLQLRTYGEPIIHSTGGLGKEENQGYDAFVPLIDSGIYIAVWSGYKFLSMIIYTCAEFDEQIALSKTQSFFEMTAIEHSLF</sequence>
<accession>A0A2S5A0G0</accession>
<comment type="caution">
    <text evidence="1">The sequence shown here is derived from an EMBL/GenBank/DDBJ whole genome shotgun (WGS) entry which is preliminary data.</text>
</comment>
<reference evidence="1 2" key="1">
    <citation type="submission" date="2018-01" db="EMBL/GenBank/DDBJ databases">
        <authorList>
            <person name="Gaut B.S."/>
            <person name="Morton B.R."/>
            <person name="Clegg M.T."/>
            <person name="Duvall M.R."/>
        </authorList>
    </citation>
    <scope>NUCLEOTIDE SEQUENCE [LARGE SCALE GENOMIC DNA]</scope>
    <source>
        <strain evidence="1 2">HR-AV</strain>
    </source>
</reference>
<organism evidence="1 2">
    <name type="scientific">Solitalea longa</name>
    <dbReference type="NCBI Taxonomy" id="2079460"/>
    <lineage>
        <taxon>Bacteria</taxon>
        <taxon>Pseudomonadati</taxon>
        <taxon>Bacteroidota</taxon>
        <taxon>Sphingobacteriia</taxon>
        <taxon>Sphingobacteriales</taxon>
        <taxon>Sphingobacteriaceae</taxon>
        <taxon>Solitalea</taxon>
    </lineage>
</organism>
<name>A0A2S5A0G0_9SPHI</name>
<evidence type="ECO:0000313" key="2">
    <source>
        <dbReference type="Proteomes" id="UP000236893"/>
    </source>
</evidence>
<dbReference type="Gene3D" id="3.60.90.10">
    <property type="entry name" value="S-adenosylmethionine decarboxylase"/>
    <property type="match status" value="1"/>
</dbReference>
<keyword evidence="2" id="KW-1185">Reference proteome</keyword>
<evidence type="ECO:0000313" key="1">
    <source>
        <dbReference type="EMBL" id="POY36080.1"/>
    </source>
</evidence>
<protein>
    <submittedName>
        <fullName evidence="1">Uncharacterized protein</fullName>
    </submittedName>
</protein>